<dbReference type="InterPro" id="IPR046350">
    <property type="entry name" value="Cystatin_sf"/>
</dbReference>
<comment type="similarity">
    <text evidence="1">Belongs to the cystatin family.</text>
</comment>
<sequence length="104" mass="11230">MTTECGVGAWTSEKVVTPEEKKICLEVKSDIEKMVGANLKAYIPLSFRIQTVAGTNHLVKVYVGVNKCVHAMIIQALHCDGGELTVTGVQHPKTASDPLIPFGH</sequence>
<dbReference type="PANTHER" id="PTHR11414">
    <property type="entry name" value="CYSTATIN FAMILY MEMBER"/>
    <property type="match status" value="1"/>
</dbReference>
<evidence type="ECO:0000256" key="2">
    <source>
        <dbReference type="ARBA" id="ARBA00022690"/>
    </source>
</evidence>
<protein>
    <submittedName>
        <fullName evidence="4">Uncharacterized protein</fullName>
    </submittedName>
</protein>
<evidence type="ECO:0000256" key="1">
    <source>
        <dbReference type="ARBA" id="ARBA00009403"/>
    </source>
</evidence>
<gene>
    <name evidence="4" type="ORF">ABG768_023383</name>
</gene>
<proteinExistence type="inferred from homology"/>
<reference evidence="4 5" key="1">
    <citation type="submission" date="2024-05" db="EMBL/GenBank/DDBJ databases">
        <title>A high-quality chromosomal-level genome assembly of Topmouth culter (Culter alburnus).</title>
        <authorList>
            <person name="Zhao H."/>
        </authorList>
    </citation>
    <scope>NUCLEOTIDE SEQUENCE [LARGE SCALE GENOMIC DNA]</scope>
    <source>
        <strain evidence="4">CATC2023</strain>
        <tissue evidence="4">Muscle</tissue>
    </source>
</reference>
<comment type="caution">
    <text evidence="4">The sequence shown here is derived from an EMBL/GenBank/DDBJ whole genome shotgun (WGS) entry which is preliminary data.</text>
</comment>
<dbReference type="PRINTS" id="PR00295">
    <property type="entry name" value="STEFINA"/>
</dbReference>
<evidence type="ECO:0000313" key="5">
    <source>
        <dbReference type="Proteomes" id="UP001479290"/>
    </source>
</evidence>
<organism evidence="4 5">
    <name type="scientific">Culter alburnus</name>
    <name type="common">Topmouth culter</name>
    <dbReference type="NCBI Taxonomy" id="194366"/>
    <lineage>
        <taxon>Eukaryota</taxon>
        <taxon>Metazoa</taxon>
        <taxon>Chordata</taxon>
        <taxon>Craniata</taxon>
        <taxon>Vertebrata</taxon>
        <taxon>Euteleostomi</taxon>
        <taxon>Actinopterygii</taxon>
        <taxon>Neopterygii</taxon>
        <taxon>Teleostei</taxon>
        <taxon>Ostariophysi</taxon>
        <taxon>Cypriniformes</taxon>
        <taxon>Xenocyprididae</taxon>
        <taxon>Xenocypridinae</taxon>
        <taxon>Culter</taxon>
    </lineage>
</organism>
<dbReference type="Gene3D" id="3.10.450.10">
    <property type="match status" value="1"/>
</dbReference>
<evidence type="ECO:0000256" key="3">
    <source>
        <dbReference type="ARBA" id="ARBA00022704"/>
    </source>
</evidence>
<dbReference type="EMBL" id="JAWDJR010000005">
    <property type="protein sequence ID" value="KAK9975331.1"/>
    <property type="molecule type" value="Genomic_DNA"/>
</dbReference>
<dbReference type="GO" id="GO:0004869">
    <property type="term" value="F:cysteine-type endopeptidase inhibitor activity"/>
    <property type="evidence" value="ECO:0007669"/>
    <property type="project" value="UniProtKB-KW"/>
</dbReference>
<dbReference type="PANTHER" id="PTHR11414:SF21">
    <property type="entry name" value="CYSTATIN 14A, TANDEM DUPLICATE 1-RELATED"/>
    <property type="match status" value="1"/>
</dbReference>
<dbReference type="Proteomes" id="UP001479290">
    <property type="component" value="Unassembled WGS sequence"/>
</dbReference>
<keyword evidence="5" id="KW-1185">Reference proteome</keyword>
<name>A0AAW2ANL1_CULAL</name>
<accession>A0AAW2ANL1</accession>
<dbReference type="GO" id="GO:0005829">
    <property type="term" value="C:cytosol"/>
    <property type="evidence" value="ECO:0007669"/>
    <property type="project" value="TreeGrafter"/>
</dbReference>
<dbReference type="SUPFAM" id="SSF54403">
    <property type="entry name" value="Cystatin/monellin"/>
    <property type="match status" value="1"/>
</dbReference>
<keyword evidence="2" id="KW-0646">Protease inhibitor</keyword>
<dbReference type="InterPro" id="IPR001713">
    <property type="entry name" value="Prot_inh_stefin"/>
</dbReference>
<evidence type="ECO:0000313" key="4">
    <source>
        <dbReference type="EMBL" id="KAK9975331.1"/>
    </source>
</evidence>
<dbReference type="AlphaFoldDB" id="A0AAW2ANL1"/>
<keyword evidence="3" id="KW-0789">Thiol protease inhibitor</keyword>